<keyword evidence="2" id="KW-0813">Transport</keyword>
<evidence type="ECO:0000256" key="9">
    <source>
        <dbReference type="SAM" id="Phobius"/>
    </source>
</evidence>
<dbReference type="CDD" id="cd06582">
    <property type="entry name" value="TM_PBP1_LivH_like"/>
    <property type="match status" value="1"/>
</dbReference>
<keyword evidence="5" id="KW-0029">Amino-acid transport</keyword>
<comment type="similarity">
    <text evidence="8">Belongs to the binding-protein-dependent transport system permease family. LivHM subfamily.</text>
</comment>
<feature type="transmembrane region" description="Helical" evidence="9">
    <location>
        <begin position="225"/>
        <end position="249"/>
    </location>
</feature>
<gene>
    <name evidence="10" type="ORF">QO006_001446</name>
</gene>
<comment type="caution">
    <text evidence="10">The sequence shown here is derived from an EMBL/GenBank/DDBJ whole genome shotgun (WGS) entry which is preliminary data.</text>
</comment>
<evidence type="ECO:0000256" key="4">
    <source>
        <dbReference type="ARBA" id="ARBA00022692"/>
    </source>
</evidence>
<protein>
    <submittedName>
        <fullName evidence="10">Branched-chain amino acid transport system permease protein</fullName>
    </submittedName>
</protein>
<dbReference type="Pfam" id="PF02653">
    <property type="entry name" value="BPD_transp_2"/>
    <property type="match status" value="1"/>
</dbReference>
<evidence type="ECO:0000256" key="7">
    <source>
        <dbReference type="ARBA" id="ARBA00023136"/>
    </source>
</evidence>
<feature type="transmembrane region" description="Helical" evidence="9">
    <location>
        <begin position="65"/>
        <end position="84"/>
    </location>
</feature>
<sequence>MELFIQTLVNGLLQSGIYALVASGLALAVGVVGIVNFAHGEYLMIGAFLAWAASAMLGVDPLLALPIVALAVFGVGALTYRTTIRHVLLAPELNQMLLTFGVSILLQNLALMWMGGNTRSVTTPYQASSLSLGEISIGGPKAIAFAFAAGILAALYAVLYRTTLGRQMRAVAQNRRGAQLIGINVDRVYLIAFGVSCGLAAVAGTLAAVLLFASPTVGLVFALKAFAIIVMAGLGNLTGVLWASVVLGVSEALVQTYVPSGGGWSDAVFFLMIFLTLVWRSFRGAR</sequence>
<evidence type="ECO:0000256" key="5">
    <source>
        <dbReference type="ARBA" id="ARBA00022970"/>
    </source>
</evidence>
<feature type="transmembrane region" description="Helical" evidence="9">
    <location>
        <begin position="188"/>
        <end position="213"/>
    </location>
</feature>
<dbReference type="RefSeq" id="WP_307465295.1">
    <property type="nucleotide sequence ID" value="NZ_JAURUR010000003.1"/>
</dbReference>
<evidence type="ECO:0000256" key="6">
    <source>
        <dbReference type="ARBA" id="ARBA00022989"/>
    </source>
</evidence>
<feature type="transmembrane region" description="Helical" evidence="9">
    <location>
        <begin position="135"/>
        <end position="159"/>
    </location>
</feature>
<feature type="transmembrane region" description="Helical" evidence="9">
    <location>
        <begin position="42"/>
        <end position="59"/>
    </location>
</feature>
<accession>A0ABT9MBZ4</accession>
<dbReference type="EMBL" id="JAURUR010000003">
    <property type="protein sequence ID" value="MDP9764021.1"/>
    <property type="molecule type" value="Genomic_DNA"/>
</dbReference>
<keyword evidence="11" id="KW-1185">Reference proteome</keyword>
<keyword evidence="3" id="KW-1003">Cell membrane</keyword>
<dbReference type="PANTHER" id="PTHR11795:SF445">
    <property type="entry name" value="AMINO ACID ABC TRANSPORTER PERMEASE PROTEIN"/>
    <property type="match status" value="1"/>
</dbReference>
<dbReference type="InterPro" id="IPR052157">
    <property type="entry name" value="BCAA_transport_permease"/>
</dbReference>
<evidence type="ECO:0000313" key="11">
    <source>
        <dbReference type="Proteomes" id="UP001232163"/>
    </source>
</evidence>
<evidence type="ECO:0000256" key="1">
    <source>
        <dbReference type="ARBA" id="ARBA00004651"/>
    </source>
</evidence>
<evidence type="ECO:0000256" key="2">
    <source>
        <dbReference type="ARBA" id="ARBA00022448"/>
    </source>
</evidence>
<reference evidence="10 11" key="1">
    <citation type="submission" date="2023-07" db="EMBL/GenBank/DDBJ databases">
        <title>Genomic Encyclopedia of Type Strains, Phase IV (KMG-IV): sequencing the most valuable type-strain genomes for metagenomic binning, comparative biology and taxonomic classification.</title>
        <authorList>
            <person name="Goeker M."/>
        </authorList>
    </citation>
    <scope>NUCLEOTIDE SEQUENCE [LARGE SCALE GENOMIC DNA]</scope>
    <source>
        <strain evidence="10 11">NIO-1023</strain>
    </source>
</reference>
<dbReference type="InterPro" id="IPR001851">
    <property type="entry name" value="ABC_transp_permease"/>
</dbReference>
<comment type="subcellular location">
    <subcellularLocation>
        <location evidence="1">Cell membrane</location>
        <topology evidence="1">Multi-pass membrane protein</topology>
    </subcellularLocation>
</comment>
<evidence type="ECO:0000313" key="10">
    <source>
        <dbReference type="EMBL" id="MDP9764021.1"/>
    </source>
</evidence>
<feature type="transmembrane region" description="Helical" evidence="9">
    <location>
        <begin position="12"/>
        <end position="35"/>
    </location>
</feature>
<evidence type="ECO:0000256" key="8">
    <source>
        <dbReference type="ARBA" id="ARBA00037998"/>
    </source>
</evidence>
<name>A0ABT9MBZ4_9DEIO</name>
<keyword evidence="7 9" id="KW-0472">Membrane</keyword>
<organism evidence="10 11">
    <name type="scientific">Deinococcus enclensis</name>
    <dbReference type="NCBI Taxonomy" id="1049582"/>
    <lineage>
        <taxon>Bacteria</taxon>
        <taxon>Thermotogati</taxon>
        <taxon>Deinococcota</taxon>
        <taxon>Deinococci</taxon>
        <taxon>Deinococcales</taxon>
        <taxon>Deinococcaceae</taxon>
        <taxon>Deinococcus</taxon>
    </lineage>
</organism>
<proteinExistence type="inferred from homology"/>
<feature type="transmembrane region" description="Helical" evidence="9">
    <location>
        <begin position="96"/>
        <end position="115"/>
    </location>
</feature>
<keyword evidence="4 9" id="KW-0812">Transmembrane</keyword>
<dbReference type="PANTHER" id="PTHR11795">
    <property type="entry name" value="BRANCHED-CHAIN AMINO ACID TRANSPORT SYSTEM PERMEASE PROTEIN LIVH"/>
    <property type="match status" value="1"/>
</dbReference>
<keyword evidence="6 9" id="KW-1133">Transmembrane helix</keyword>
<dbReference type="Proteomes" id="UP001232163">
    <property type="component" value="Unassembled WGS sequence"/>
</dbReference>
<evidence type="ECO:0000256" key="3">
    <source>
        <dbReference type="ARBA" id="ARBA00022475"/>
    </source>
</evidence>
<feature type="transmembrane region" description="Helical" evidence="9">
    <location>
        <begin position="261"/>
        <end position="282"/>
    </location>
</feature>